<feature type="domain" description="DUF8198" evidence="2">
    <location>
        <begin position="22"/>
        <end position="233"/>
    </location>
</feature>
<sequence>MSQVLRQRIAHRLAWQQAINDPRREPRNRLPQLRALQSWQARRLADSFTDFLTNPRMRPAAEFFLTDLYGERDFSGRDRDVARVMPLMARLLPDALVAAAADAIGLAVLSHAFDLRMAEALAARAAPDAPVSVDDYGAAYRATGCPRLRRRQIGMILGVGWTLDAAVKKHGVYKLLRASRLPARAAGLSELQGFLERGFSAFDALGGAGEFLEAIGHREREVSRRLFAGHPDPFGLTPAQTRGRGTGGSRARSGP</sequence>
<organism evidence="3 4">
    <name type="scientific">Arenimonas caeni</name>
    <dbReference type="NCBI Taxonomy" id="2058085"/>
    <lineage>
        <taxon>Bacteria</taxon>
        <taxon>Pseudomonadati</taxon>
        <taxon>Pseudomonadota</taxon>
        <taxon>Gammaproteobacteria</taxon>
        <taxon>Lysobacterales</taxon>
        <taxon>Lysobacteraceae</taxon>
        <taxon>Arenimonas</taxon>
    </lineage>
</organism>
<proteinExistence type="predicted"/>
<comment type="caution">
    <text evidence="3">The sequence shown here is derived from an EMBL/GenBank/DDBJ whole genome shotgun (WGS) entry which is preliminary data.</text>
</comment>
<name>A0A2P6MAX5_9GAMM</name>
<dbReference type="Pfam" id="PF26621">
    <property type="entry name" value="DUF8198"/>
    <property type="match status" value="1"/>
</dbReference>
<accession>A0A2P6MAX5</accession>
<protein>
    <recommendedName>
        <fullName evidence="2">DUF8198 domain-containing protein</fullName>
    </recommendedName>
</protein>
<evidence type="ECO:0000313" key="3">
    <source>
        <dbReference type="EMBL" id="PRH83125.1"/>
    </source>
</evidence>
<gene>
    <name evidence="3" type="ORF">C6N40_02870</name>
</gene>
<reference evidence="3 4" key="1">
    <citation type="submission" date="2018-03" db="EMBL/GenBank/DDBJ databases">
        <title>Arenimonas caeni sp. nov., isolated from activated sludge.</title>
        <authorList>
            <person name="Liu H."/>
        </authorList>
    </citation>
    <scope>NUCLEOTIDE SEQUENCE [LARGE SCALE GENOMIC DNA]</scope>
    <source>
        <strain evidence="4">z29</strain>
    </source>
</reference>
<evidence type="ECO:0000259" key="2">
    <source>
        <dbReference type="Pfam" id="PF26621"/>
    </source>
</evidence>
<dbReference type="InterPro" id="IPR058063">
    <property type="entry name" value="FFLEE_fam"/>
</dbReference>
<dbReference type="InterPro" id="IPR058511">
    <property type="entry name" value="DUF8198"/>
</dbReference>
<dbReference type="AlphaFoldDB" id="A0A2P6MAX5"/>
<dbReference type="Proteomes" id="UP000241736">
    <property type="component" value="Unassembled WGS sequence"/>
</dbReference>
<dbReference type="NCBIfam" id="NF047641">
    <property type="entry name" value="FFLEE_fam"/>
    <property type="match status" value="1"/>
</dbReference>
<dbReference type="OrthoDB" id="7957365at2"/>
<dbReference type="EMBL" id="PVLF01000003">
    <property type="protein sequence ID" value="PRH83125.1"/>
    <property type="molecule type" value="Genomic_DNA"/>
</dbReference>
<feature type="region of interest" description="Disordered" evidence="1">
    <location>
        <begin position="228"/>
        <end position="255"/>
    </location>
</feature>
<evidence type="ECO:0000313" key="4">
    <source>
        <dbReference type="Proteomes" id="UP000241736"/>
    </source>
</evidence>
<evidence type="ECO:0000256" key="1">
    <source>
        <dbReference type="SAM" id="MobiDB-lite"/>
    </source>
</evidence>
<dbReference type="RefSeq" id="WP_106989510.1">
    <property type="nucleotide sequence ID" value="NZ_KZ679085.1"/>
</dbReference>
<keyword evidence="4" id="KW-1185">Reference proteome</keyword>